<evidence type="ECO:0000313" key="1">
    <source>
        <dbReference type="EMBL" id="GJH21080.1"/>
    </source>
</evidence>
<organism evidence="1 2">
    <name type="scientific">Caballeronia novacaledonica</name>
    <dbReference type="NCBI Taxonomy" id="1544861"/>
    <lineage>
        <taxon>Bacteria</taxon>
        <taxon>Pseudomonadati</taxon>
        <taxon>Pseudomonadota</taxon>
        <taxon>Betaproteobacteria</taxon>
        <taxon>Burkholderiales</taxon>
        <taxon>Burkholderiaceae</taxon>
        <taxon>Caballeronia</taxon>
    </lineage>
</organism>
<protein>
    <submittedName>
        <fullName evidence="1">Cytochrome b/b6 domain-containing protein</fullName>
    </submittedName>
</protein>
<evidence type="ECO:0000313" key="2">
    <source>
        <dbReference type="Proteomes" id="UP001055013"/>
    </source>
</evidence>
<name>A0ACB5R117_9BURK</name>
<gene>
    <name evidence="1" type="ORF">CBA19CS22_31080</name>
</gene>
<dbReference type="EMBL" id="BPUR01000024">
    <property type="protein sequence ID" value="GJH21080.1"/>
    <property type="molecule type" value="Genomic_DNA"/>
</dbReference>
<keyword evidence="2" id="KW-1185">Reference proteome</keyword>
<comment type="caution">
    <text evidence="1">The sequence shown here is derived from an EMBL/GenBank/DDBJ whole genome shotgun (WGS) entry which is preliminary data.</text>
</comment>
<sequence length="187" mass="21101">MTEFARVKVWDAWVRLTHWAVAGIVLWNLFGPTDSTHRLLGYVAAGLVAARIVWCFIGSRHARFSAWWPTRSHLSDYLKSLANGKPMHHVSHNPLGGLMALFLWFLILALAVSGWIMRLDAFWGEEWPQEVHTWLSIAVEVCVCVHVAAAVLMSVWTRENLVGAMVTGHKRDAQRSDASISDSSRRD</sequence>
<proteinExistence type="predicted"/>
<dbReference type="Proteomes" id="UP001055013">
    <property type="component" value="Unassembled WGS sequence"/>
</dbReference>
<accession>A0ACB5R117</accession>
<reference evidence="1" key="1">
    <citation type="submission" date="2021-09" db="EMBL/GenBank/DDBJ databases">
        <title>Isolation and characterization of 3-chlorobenzoate degrading bacteria from soils in Shizuoka.</title>
        <authorList>
            <person name="Ifat A."/>
            <person name="Ogawa N."/>
            <person name="Kimbara K."/>
            <person name="Moriuchi R."/>
            <person name="Dohra H."/>
            <person name="Shintani M."/>
        </authorList>
    </citation>
    <scope>NUCLEOTIDE SEQUENCE</scope>
    <source>
        <strain evidence="1">19CS2-2</strain>
    </source>
</reference>